<comment type="catalytic activity">
    <reaction evidence="10">
        <text>L-threonyl-[protein] + FAD = FMN-L-threonyl-[protein] + AMP + H(+)</text>
        <dbReference type="Rhea" id="RHEA:36847"/>
        <dbReference type="Rhea" id="RHEA-COMP:11060"/>
        <dbReference type="Rhea" id="RHEA-COMP:11061"/>
        <dbReference type="ChEBI" id="CHEBI:15378"/>
        <dbReference type="ChEBI" id="CHEBI:30013"/>
        <dbReference type="ChEBI" id="CHEBI:57692"/>
        <dbReference type="ChEBI" id="CHEBI:74257"/>
        <dbReference type="ChEBI" id="CHEBI:456215"/>
        <dbReference type="EC" id="2.7.1.180"/>
    </reaction>
</comment>
<evidence type="ECO:0000256" key="10">
    <source>
        <dbReference type="ARBA" id="ARBA00048540"/>
    </source>
</evidence>
<keyword evidence="12" id="KW-1185">Reference proteome</keyword>
<evidence type="ECO:0000313" key="11">
    <source>
        <dbReference type="EMBL" id="GAA2043375.1"/>
    </source>
</evidence>
<dbReference type="SUPFAM" id="SSF143631">
    <property type="entry name" value="ApbE-like"/>
    <property type="match status" value="1"/>
</dbReference>
<evidence type="ECO:0000256" key="9">
    <source>
        <dbReference type="ARBA" id="ARBA00031306"/>
    </source>
</evidence>
<protein>
    <recommendedName>
        <fullName evidence="3">FAD:protein FMN transferase</fullName>
        <ecNumber evidence="2">2.7.1.180</ecNumber>
    </recommendedName>
    <alternativeName>
        <fullName evidence="9">Flavin transferase</fullName>
    </alternativeName>
</protein>
<comment type="cofactor">
    <cofactor evidence="1">
        <name>Mg(2+)</name>
        <dbReference type="ChEBI" id="CHEBI:18420"/>
    </cofactor>
</comment>
<evidence type="ECO:0000256" key="2">
    <source>
        <dbReference type="ARBA" id="ARBA00011955"/>
    </source>
</evidence>
<name>A0ABN2UUM5_9MICO</name>
<evidence type="ECO:0000256" key="5">
    <source>
        <dbReference type="ARBA" id="ARBA00022679"/>
    </source>
</evidence>
<evidence type="ECO:0000256" key="4">
    <source>
        <dbReference type="ARBA" id="ARBA00022630"/>
    </source>
</evidence>
<dbReference type="GO" id="GO:0016740">
    <property type="term" value="F:transferase activity"/>
    <property type="evidence" value="ECO:0007669"/>
    <property type="project" value="UniProtKB-KW"/>
</dbReference>
<dbReference type="PANTHER" id="PTHR30040:SF2">
    <property type="entry name" value="FAD:PROTEIN FMN TRANSFERASE"/>
    <property type="match status" value="1"/>
</dbReference>
<evidence type="ECO:0000256" key="7">
    <source>
        <dbReference type="ARBA" id="ARBA00022827"/>
    </source>
</evidence>
<dbReference type="Gene3D" id="3.10.520.10">
    <property type="entry name" value="ApbE-like domains"/>
    <property type="match status" value="2"/>
</dbReference>
<dbReference type="Pfam" id="PF02424">
    <property type="entry name" value="ApbE"/>
    <property type="match status" value="2"/>
</dbReference>
<dbReference type="InterPro" id="IPR003374">
    <property type="entry name" value="ApbE-like_sf"/>
</dbReference>
<keyword evidence="7" id="KW-0274">FAD</keyword>
<proteinExistence type="predicted"/>
<accession>A0ABN2UUM5</accession>
<evidence type="ECO:0000256" key="1">
    <source>
        <dbReference type="ARBA" id="ARBA00001946"/>
    </source>
</evidence>
<keyword evidence="6" id="KW-0479">Metal-binding</keyword>
<reference evidence="11 12" key="1">
    <citation type="journal article" date="2019" name="Int. J. Syst. Evol. Microbiol.">
        <title>The Global Catalogue of Microorganisms (GCM) 10K type strain sequencing project: providing services to taxonomists for standard genome sequencing and annotation.</title>
        <authorList>
            <consortium name="The Broad Institute Genomics Platform"/>
            <consortium name="The Broad Institute Genome Sequencing Center for Infectious Disease"/>
            <person name="Wu L."/>
            <person name="Ma J."/>
        </authorList>
    </citation>
    <scope>NUCLEOTIDE SEQUENCE [LARGE SCALE GENOMIC DNA]</scope>
    <source>
        <strain evidence="11 12">JCM 15672</strain>
    </source>
</reference>
<keyword evidence="4" id="KW-0285">Flavoprotein</keyword>
<sequence>MAVHVFDAMGTTVSIRTVDDSTVPGAGLARTLDEVRACFERLEQACSLYRPDSELSRVARGELSVRDASRVVRDAYAAALDWRTRTMGTFTPHRPDGVVDLSGLVKAEAIAGAGDVLRSAGISSFAVNAGGDVLTSGAPGGGYWTTGISDPADRTRLLAGVRSGPAPGAVATSGSSERGAHIWTAPAPPEGRRPADVVVQATVLADDIVTADVLATAIVAGGRAALDHATDTAPIGVLAVFADGDLAANARLRRRIVR</sequence>
<evidence type="ECO:0000256" key="3">
    <source>
        <dbReference type="ARBA" id="ARBA00016337"/>
    </source>
</evidence>
<keyword evidence="5 11" id="KW-0808">Transferase</keyword>
<evidence type="ECO:0000256" key="8">
    <source>
        <dbReference type="ARBA" id="ARBA00022842"/>
    </source>
</evidence>
<dbReference type="PANTHER" id="PTHR30040">
    <property type="entry name" value="THIAMINE BIOSYNTHESIS LIPOPROTEIN APBE"/>
    <property type="match status" value="1"/>
</dbReference>
<keyword evidence="8" id="KW-0460">Magnesium</keyword>
<dbReference type="Proteomes" id="UP001501196">
    <property type="component" value="Unassembled WGS sequence"/>
</dbReference>
<dbReference type="InterPro" id="IPR024932">
    <property type="entry name" value="ApbE"/>
</dbReference>
<comment type="caution">
    <text evidence="11">The sequence shown here is derived from an EMBL/GenBank/DDBJ whole genome shotgun (WGS) entry which is preliminary data.</text>
</comment>
<evidence type="ECO:0000256" key="6">
    <source>
        <dbReference type="ARBA" id="ARBA00022723"/>
    </source>
</evidence>
<organism evidence="11 12">
    <name type="scientific">Agromyces tropicus</name>
    <dbReference type="NCBI Taxonomy" id="555371"/>
    <lineage>
        <taxon>Bacteria</taxon>
        <taxon>Bacillati</taxon>
        <taxon>Actinomycetota</taxon>
        <taxon>Actinomycetes</taxon>
        <taxon>Micrococcales</taxon>
        <taxon>Microbacteriaceae</taxon>
        <taxon>Agromyces</taxon>
    </lineage>
</organism>
<dbReference type="EC" id="2.7.1.180" evidence="2"/>
<gene>
    <name evidence="11" type="ORF">GCM10009819_32480</name>
</gene>
<dbReference type="RefSeq" id="WP_344377159.1">
    <property type="nucleotide sequence ID" value="NZ_BAAAPW010000006.1"/>
</dbReference>
<evidence type="ECO:0000313" key="12">
    <source>
        <dbReference type="Proteomes" id="UP001501196"/>
    </source>
</evidence>
<dbReference type="EMBL" id="BAAAPW010000006">
    <property type="protein sequence ID" value="GAA2043375.1"/>
    <property type="molecule type" value="Genomic_DNA"/>
</dbReference>